<dbReference type="PANTHER" id="PTHR17695:SF11">
    <property type="entry name" value="SMALL SUBUNIT PROCESSOME COMPONENT 20 HOMOLOG"/>
    <property type="match status" value="1"/>
</dbReference>
<feature type="domain" description="U3 small nucleolar RNA-associated protein 20 N-terminal" evidence="1">
    <location>
        <begin position="876"/>
        <end position="1477"/>
    </location>
</feature>
<comment type="caution">
    <text evidence="4">The sequence shown here is derived from an EMBL/GenBank/DDBJ whole genome shotgun (WGS) entry which is preliminary data.</text>
</comment>
<evidence type="ECO:0000259" key="3">
    <source>
        <dbReference type="Pfam" id="PF23099"/>
    </source>
</evidence>
<dbReference type="Proteomes" id="UP000623129">
    <property type="component" value="Unassembled WGS sequence"/>
</dbReference>
<accession>A0A833V3T3</accession>
<keyword evidence="5" id="KW-1185">Reference proteome</keyword>
<dbReference type="SUPFAM" id="SSF48371">
    <property type="entry name" value="ARM repeat"/>
    <property type="match status" value="3"/>
</dbReference>
<protein>
    <submittedName>
        <fullName evidence="4">Small subunit processome component 20</fullName>
    </submittedName>
</protein>
<evidence type="ECO:0000313" key="4">
    <source>
        <dbReference type="EMBL" id="KAF3324356.1"/>
    </source>
</evidence>
<dbReference type="EMBL" id="SWLB01000022">
    <property type="protein sequence ID" value="KAF3324356.1"/>
    <property type="molecule type" value="Genomic_DNA"/>
</dbReference>
<proteinExistence type="predicted"/>
<organism evidence="4 5">
    <name type="scientific">Carex littledalei</name>
    <dbReference type="NCBI Taxonomy" id="544730"/>
    <lineage>
        <taxon>Eukaryota</taxon>
        <taxon>Viridiplantae</taxon>
        <taxon>Streptophyta</taxon>
        <taxon>Embryophyta</taxon>
        <taxon>Tracheophyta</taxon>
        <taxon>Spermatophyta</taxon>
        <taxon>Magnoliopsida</taxon>
        <taxon>Liliopsida</taxon>
        <taxon>Poales</taxon>
        <taxon>Cyperaceae</taxon>
        <taxon>Cyperoideae</taxon>
        <taxon>Cariceae</taxon>
        <taxon>Carex</taxon>
        <taxon>Carex subgen. Euthyceras</taxon>
    </lineage>
</organism>
<dbReference type="Pfam" id="PF07539">
    <property type="entry name" value="UTP20_N"/>
    <property type="match status" value="1"/>
</dbReference>
<name>A0A833V3T3_9POAL</name>
<dbReference type="InterPro" id="IPR011989">
    <property type="entry name" value="ARM-like"/>
</dbReference>
<gene>
    <name evidence="4" type="ORF">FCM35_KLT11823</name>
</gene>
<dbReference type="InterPro" id="IPR046523">
    <property type="entry name" value="UTP20_dom"/>
</dbReference>
<sequence>MATSNAAMVKCLNTGSGRKRFVFKSFSQRVEDINIDVYRNLAPVKSEPSTGSSFFREALIQWRELNTAEDFISFYEEMMPLVQTLPQIILHRENIFSKLLVRLNMKARLSIEPILMLIAALSRDILEEFLPFLKRLTESIADLLEEGGERDPEILEQVFTSWSYTMMYLQKYLVKDIINILKVTVRLRFFPKDYVCEFMAEAISFLLRNAPENQLITGLKKVVREVAKRSSPIRKDGATSLLWHAMRGTSGKLHSRARKVLSCLLDKSTICLSEKYPEGSEGVVEVITGVLNRLCTEVDKKELGLMYACLYDAIKSSMESGCLEHLNHILVFLSFTIQTTKRSKSFDKEGILKLVQLLVNKYVVPADGMEMEKQLCEVVDSLLILLLRLLDVPVLASDLVHISSLYAPVFKLRTLSFFNFIKEFITKDPQILHAFQSHIMSAVANFVEDSPDQVTFVLLRYFERETLLLGKVKNEAEDGVKKLCDFYNGKLCHWTKLCNNLSGVQISVDEAALLWGVIKCYPRLCDSQDGLLTMRNLISVLDQLLITEDGVIAGLPRATWQSLIGAALASYHLLVHAHQGNVEVDLYLSLAGRYKSSPQVLSAVAEHFDSLLGDNCKKDEINAEDKVDIFGALIDNLSNSNKTIRVSTLRILSQFFARYEHLFANDKRPNKRLKTEESDLAKEDAKHTNVVELLLLIETTPLLISTSRKITILVSQIQMNLSAGKIHEEHLQLVLHGVLGVLHNRFSQVWDPAMECLSFLIRNYRDAVWDKYVEYLAVVQNKALSHMDQLGKQDGAGIKSLDIANLFNQFLYPESDPTPSTNVTVSLLQTLQKIPDMAESRSRQLIPLFFNFLGYTNDNIASVESYMSDRCKGKEWRVILKEWLDVIKSMHNARSLFRSNTLHEILVKRLLDDMDPEVQSKVLDCLLNWKEEFMAPYAQNLRNLAVSKNLREELTTWSVSKESNSIEEEHRSHLVPLIIRLLTPKIRNLKSLGSRKHAGVGHRKALIRFFMQFEPTELELFFSLLLKPLLPQPLLIEICNSGKSLCSVLPEVSSSIAIDKLLLKRRNGFVHVVEDVLITFDMAHIEPILDLLLKIVVLILESCMRNINGERGEGRDGDTVAVDNPSDEFEVYLIIGNTSIKQYKELRTLCLRVISSALNKFEEHNFGSDFWDIFFTSVRPLVDRFKLEGSSSEKPSSLFSCFIIMSKSHQLVSLLGRQPNLVPTIFSILSVRKASDAVVSAVLEFIENLLKLDSDLDLDEREDNPVKEVLLPHVDILVQSLHDLCKIRSELQRKSVVLTGRREVRVFKMLARYIKDSSVAGNFLDILLPLFRKKDISSDECLEGLQVVREMIPILGSKSYDKILCAVNSLLVSAGLGPRLCICEVVDGLAQCDSSFTVLARLLRDLNAVSTSELGELDYDARIKAYDSVGPQLFSCLREEQTMTVLSHCVFDMSSEDLIFRQSASRALQSFLHFAAPILNGDDNSSGSDGTPVVWKKASVMQTVEKIYLHHMGDAMCKDMSIQKEWFTLLRDMVYNFQNHPSLSSFRCLCSEDPDHDFFANIVHLQIYRRVKALSLFRKKIGMANFSEAVTMKIFVPLLFTMLFDNKEIKGEHLKNACVETLASIVAHVQWESYRAILTRCFRELTIKSDKQKILLRLICAILDSFHFFDDSVVTVKIAQENIRDYLEKVVLPQVQKLFSLDSEKVNVNISLVALKILKLLPVETMESQLSTIVHRICTFLKHRLQSIRDEARLALGACLKELGIEYLLFMVKIMRAILKRGYELHVLGYTLHFLLSKSVGLAGGSRTGQIDYCLDELLEVVEAEIFGEVSEEKEVEKIASKMKETKKSMSYETLRLVSNNITFRTKAPKLLSPVCSRLMRHLTPKMKPRIEMALHNIALGIESNPSAETTELFIFVYGLVHDTITQEESKMDFGTDLNLKSILNSHIISDFGLGLFHNRLKKTKLGKQDEKLLSMLDPFVPLLAQCLSSKYESVISSSFKCLTQLIALPLPSNETNAENIKTSLLEICRRSNNSTSPLMQSCLRLFSVLLNSSRVRVTLSDEELRMVVNFPVFIDLQTNPSPVALSLLKAIVGRKLVVPEIYDMVTRVGELMVTSQAKPVRTQCSQILLQFLLDYRLSEKRLQQHLDFLLANLSYEHSSGREAVLEMLHAILMKFPKSIVDSQAQTFFIHLVAALSNDTDSQIHSMVATIIKELIERTSESVLNSIMEYCISWYTGDNHSLWSAAAQVLGLLAETHKKGFIKHTETVLRVAKRIMESSLVSVSEAQANSSNEAGSLLWKEAYHSLAMLEKVFVIIPEIYFKRDLEDVWILVTKLLLHPYSRLREISTRLVASYFVSIPEVKNKNNSTKSNKPNNEPFILASPSWLFFISVSLINQLKTELEKGAETNRVILENISFSVCGLHSFATERKLDQFWLGLNPAEQSTFLEGFELLGSRKAKNNFLLSATTSSEAEIDNQSKNSEEDLRSLLIVPMIKRMGKIAMQKEDVQMEIVFKSFGTMTMRLGKEESLAYAQHILFPLYKVCEGFAGKVITDDIKQIAGEVRDKIRDVMGVDNFVQVYNQIRKSLKRKRESRRQAEKVLAVVNPTRHAKRKIRIAAKHRVNKKRKIMNMKMGRWGR</sequence>
<dbReference type="PANTHER" id="PTHR17695">
    <property type="entry name" value="SMALL SUBUNIT PROCESSOME COMPONENT 20 HOMOLOG"/>
    <property type="match status" value="1"/>
</dbReference>
<dbReference type="InterPro" id="IPR011430">
    <property type="entry name" value="UTP20_N"/>
</dbReference>
<dbReference type="GO" id="GO:0032040">
    <property type="term" value="C:small-subunit processome"/>
    <property type="evidence" value="ECO:0007669"/>
    <property type="project" value="TreeGrafter"/>
</dbReference>
<dbReference type="InterPro" id="IPR016024">
    <property type="entry name" value="ARM-type_fold"/>
</dbReference>
<feature type="domain" description="U3 small nucleolar RNA-associated protein 20 C-terminal" evidence="3">
    <location>
        <begin position="2503"/>
        <end position="2627"/>
    </location>
</feature>
<evidence type="ECO:0000259" key="2">
    <source>
        <dbReference type="Pfam" id="PF20416"/>
    </source>
</evidence>
<feature type="domain" description="U3 small nucleolar RNA-associated protein 20" evidence="2">
    <location>
        <begin position="1703"/>
        <end position="1921"/>
    </location>
</feature>
<dbReference type="OrthoDB" id="360653at2759"/>
<evidence type="ECO:0000313" key="5">
    <source>
        <dbReference type="Proteomes" id="UP000623129"/>
    </source>
</evidence>
<dbReference type="Gene3D" id="1.25.10.10">
    <property type="entry name" value="Leucine-rich Repeat Variant"/>
    <property type="match status" value="1"/>
</dbReference>
<dbReference type="GO" id="GO:0030686">
    <property type="term" value="C:90S preribosome"/>
    <property type="evidence" value="ECO:0007669"/>
    <property type="project" value="TreeGrafter"/>
</dbReference>
<reference evidence="4" key="1">
    <citation type="submission" date="2020-01" db="EMBL/GenBank/DDBJ databases">
        <title>Genome sequence of Kobresia littledalei, the first chromosome-level genome in the family Cyperaceae.</title>
        <authorList>
            <person name="Qu G."/>
        </authorList>
    </citation>
    <scope>NUCLEOTIDE SEQUENCE</scope>
    <source>
        <strain evidence="4">C.B.Clarke</strain>
        <tissue evidence="4">Leaf</tissue>
    </source>
</reference>
<dbReference type="InterPro" id="IPR052575">
    <property type="entry name" value="SSU_processome_comp_20"/>
</dbReference>
<dbReference type="InterPro" id="IPR057525">
    <property type="entry name" value="UTP20_C"/>
</dbReference>
<dbReference type="Pfam" id="PF23099">
    <property type="entry name" value="UTP20_C"/>
    <property type="match status" value="1"/>
</dbReference>
<dbReference type="Pfam" id="PF20416">
    <property type="entry name" value="UTP20"/>
    <property type="match status" value="1"/>
</dbReference>
<evidence type="ECO:0000259" key="1">
    <source>
        <dbReference type="Pfam" id="PF07539"/>
    </source>
</evidence>